<dbReference type="EMBL" id="BOPZ01000041">
    <property type="protein sequence ID" value="GIM30523.1"/>
    <property type="molecule type" value="Genomic_DNA"/>
</dbReference>
<evidence type="ECO:0000313" key="1">
    <source>
        <dbReference type="EMBL" id="GIM30523.1"/>
    </source>
</evidence>
<protein>
    <submittedName>
        <fullName evidence="1">Uncharacterized protein</fullName>
    </submittedName>
</protein>
<dbReference type="RefSeq" id="WP_212905192.1">
    <property type="nucleotide sequence ID" value="NZ_BOPZ01000041.1"/>
</dbReference>
<keyword evidence="2" id="KW-1185">Reference proteome</keyword>
<accession>A0A919S3G8</accession>
<comment type="caution">
    <text evidence="1">The sequence shown here is derived from an EMBL/GenBank/DDBJ whole genome shotgun (WGS) entry which is preliminary data.</text>
</comment>
<name>A0A919S3G8_9CLOT</name>
<dbReference type="Proteomes" id="UP000679179">
    <property type="component" value="Unassembled WGS sequence"/>
</dbReference>
<reference evidence="1" key="1">
    <citation type="submission" date="2021-03" db="EMBL/GenBank/DDBJ databases">
        <title>Taxonomic study of Clostridium polyendosporum from meadow-gley soil under rice.</title>
        <authorList>
            <person name="Kobayashi H."/>
            <person name="Tanizawa Y."/>
            <person name="Yagura M."/>
        </authorList>
    </citation>
    <scope>NUCLEOTIDE SEQUENCE</scope>
    <source>
        <strain evidence="1">JCM 30710</strain>
    </source>
</reference>
<sequence>MYLLDVLYYKFHKCMIDKAILKLKKIQIDMVFEILTKQCWKYGIQYEIIIKDKLELEIKLIGKREVVFLKFHKTLVVFKEDYNKFSNLAETLGADKAFYITTGVFQAEVYKLNQWKLFEPRVVLEDNFHFIKKQLWMKRMYNENLKYKKLQFYRYLPI</sequence>
<evidence type="ECO:0000313" key="2">
    <source>
        <dbReference type="Proteomes" id="UP000679179"/>
    </source>
</evidence>
<organism evidence="1 2">
    <name type="scientific">Clostridium polyendosporum</name>
    <dbReference type="NCBI Taxonomy" id="69208"/>
    <lineage>
        <taxon>Bacteria</taxon>
        <taxon>Bacillati</taxon>
        <taxon>Bacillota</taxon>
        <taxon>Clostridia</taxon>
        <taxon>Eubacteriales</taxon>
        <taxon>Clostridiaceae</taxon>
        <taxon>Clostridium</taxon>
    </lineage>
</organism>
<proteinExistence type="predicted"/>
<gene>
    <name evidence="1" type="ORF">CPJCM30710_31890</name>
</gene>
<dbReference type="AlphaFoldDB" id="A0A919S3G8"/>